<evidence type="ECO:0008006" key="4">
    <source>
        <dbReference type="Google" id="ProtNLM"/>
    </source>
</evidence>
<evidence type="ECO:0000313" key="2">
    <source>
        <dbReference type="EMBL" id="OGL88706.1"/>
    </source>
</evidence>
<dbReference type="Proteomes" id="UP000176678">
    <property type="component" value="Unassembled WGS sequence"/>
</dbReference>
<comment type="caution">
    <text evidence="2">The sequence shown here is derived from an EMBL/GenBank/DDBJ whole genome shotgun (WGS) entry which is preliminary data.</text>
</comment>
<feature type="signal peptide" evidence="1">
    <location>
        <begin position="1"/>
        <end position="27"/>
    </location>
</feature>
<reference evidence="2 3" key="1">
    <citation type="journal article" date="2016" name="Nat. Commun.">
        <title>Thousands of microbial genomes shed light on interconnected biogeochemical processes in an aquifer system.</title>
        <authorList>
            <person name="Anantharaman K."/>
            <person name="Brown C.T."/>
            <person name="Hug L.A."/>
            <person name="Sharon I."/>
            <person name="Castelle C.J."/>
            <person name="Probst A.J."/>
            <person name="Thomas B.C."/>
            <person name="Singh A."/>
            <person name="Wilkins M.J."/>
            <person name="Karaoz U."/>
            <person name="Brodie E.L."/>
            <person name="Williams K.H."/>
            <person name="Hubbard S.S."/>
            <person name="Banfield J.F."/>
        </authorList>
    </citation>
    <scope>NUCLEOTIDE SEQUENCE [LARGE SCALE GENOMIC DNA]</scope>
</reference>
<organism evidence="2 3">
    <name type="scientific">Candidatus Uhrbacteria bacterium RIFCSPLOWO2_02_FULL_51_9</name>
    <dbReference type="NCBI Taxonomy" id="1802410"/>
    <lineage>
        <taxon>Bacteria</taxon>
        <taxon>Candidatus Uhriibacteriota</taxon>
    </lineage>
</organism>
<evidence type="ECO:0000256" key="1">
    <source>
        <dbReference type="SAM" id="SignalP"/>
    </source>
</evidence>
<dbReference type="AlphaFoldDB" id="A0A1F7VDW2"/>
<evidence type="ECO:0000313" key="3">
    <source>
        <dbReference type="Proteomes" id="UP000176678"/>
    </source>
</evidence>
<dbReference type="Gene3D" id="2.30.30.140">
    <property type="match status" value="1"/>
</dbReference>
<gene>
    <name evidence="2" type="ORF">A3H75_00500</name>
</gene>
<protein>
    <recommendedName>
        <fullName evidence="4">DUF5666 domain-containing protein</fullName>
    </recommendedName>
</protein>
<keyword evidence="1" id="KW-0732">Signal</keyword>
<sequence>MRTKSSVAVGFATVGVLLLLGAGCSTSIGDVGDGDDAAVAPPTAGAFVLTQDNDGDQWFEGNIDQIDGTIYTVKLRADDKIVARPLTAIAPYPSKSASVKVGDKVIAEWVTDTYYKGVVTAVGANSATIKWDDGSVPSDVILMRITKTYK</sequence>
<dbReference type="PROSITE" id="PS51257">
    <property type="entry name" value="PROKAR_LIPOPROTEIN"/>
    <property type="match status" value="1"/>
</dbReference>
<dbReference type="STRING" id="1802410.A3H75_00500"/>
<accession>A0A1F7VDW2</accession>
<proteinExistence type="predicted"/>
<name>A0A1F7VDW2_9BACT</name>
<dbReference type="EMBL" id="MGES01000031">
    <property type="protein sequence ID" value="OGL88706.1"/>
    <property type="molecule type" value="Genomic_DNA"/>
</dbReference>
<feature type="chain" id="PRO_5009533240" description="DUF5666 domain-containing protein" evidence="1">
    <location>
        <begin position="28"/>
        <end position="150"/>
    </location>
</feature>